<dbReference type="InterPro" id="IPR026506">
    <property type="entry name" value="GDPGP"/>
</dbReference>
<keyword evidence="12" id="KW-0378">Hydrolase</keyword>
<evidence type="ECO:0000256" key="9">
    <source>
        <dbReference type="ARBA" id="ARBA00022679"/>
    </source>
</evidence>
<accession>A0A1R2CAF9</accession>
<comment type="similarity">
    <text evidence="4">Belongs to the GDPGP1 family.</text>
</comment>
<protein>
    <recommendedName>
        <fullName evidence="6">GDP-D-glucose phosphorylase 1</fullName>
        <ecNumber evidence="5">2.7.7.78</ecNumber>
    </recommendedName>
</protein>
<proteinExistence type="inferred from homology"/>
<comment type="catalytic activity">
    <reaction evidence="1">
        <text>GDP-alpha-D-glucose + phosphate = alpha-D-glucose 1-phosphate + GDP + H(+)</text>
        <dbReference type="Rhea" id="RHEA:30387"/>
        <dbReference type="ChEBI" id="CHEBI:15378"/>
        <dbReference type="ChEBI" id="CHEBI:43474"/>
        <dbReference type="ChEBI" id="CHEBI:58189"/>
        <dbReference type="ChEBI" id="CHEBI:58601"/>
        <dbReference type="ChEBI" id="CHEBI:62230"/>
        <dbReference type="EC" id="2.7.7.78"/>
    </reaction>
</comment>
<keyword evidence="10" id="KW-0548">Nucleotidyltransferase</keyword>
<evidence type="ECO:0000256" key="5">
    <source>
        <dbReference type="ARBA" id="ARBA00012507"/>
    </source>
</evidence>
<keyword evidence="7" id="KW-0963">Cytoplasm</keyword>
<dbReference type="Pfam" id="PF26217">
    <property type="entry name" value="GDPGP1_N"/>
    <property type="match status" value="1"/>
</dbReference>
<evidence type="ECO:0000256" key="2">
    <source>
        <dbReference type="ARBA" id="ARBA00003049"/>
    </source>
</evidence>
<dbReference type="PANTHER" id="PTHR20884">
    <property type="entry name" value="GDP-D-GLUCOSE PHOSPHORYLASE 1"/>
    <property type="match status" value="1"/>
</dbReference>
<evidence type="ECO:0000256" key="7">
    <source>
        <dbReference type="ARBA" id="ARBA00022490"/>
    </source>
</evidence>
<dbReference type="GO" id="GO:0005737">
    <property type="term" value="C:cytoplasm"/>
    <property type="evidence" value="ECO:0007669"/>
    <property type="project" value="UniProtKB-SubCell"/>
</dbReference>
<dbReference type="EMBL" id="MPUH01000219">
    <property type="protein sequence ID" value="OMJ85994.1"/>
    <property type="molecule type" value="Genomic_DNA"/>
</dbReference>
<dbReference type="EC" id="2.7.7.78" evidence="5"/>
<gene>
    <name evidence="15" type="ORF">SteCoe_12562</name>
</gene>
<dbReference type="Proteomes" id="UP000187209">
    <property type="component" value="Unassembled WGS sequence"/>
</dbReference>
<keyword evidence="16" id="KW-1185">Reference proteome</keyword>
<comment type="caution">
    <text evidence="15">The sequence shown here is derived from an EMBL/GenBank/DDBJ whole genome shotgun (WGS) entry which is preliminary data.</text>
</comment>
<evidence type="ECO:0000313" key="16">
    <source>
        <dbReference type="Proteomes" id="UP000187209"/>
    </source>
</evidence>
<dbReference type="GO" id="GO:0006006">
    <property type="term" value="P:glucose metabolic process"/>
    <property type="evidence" value="ECO:0007669"/>
    <property type="project" value="TreeGrafter"/>
</dbReference>
<dbReference type="PANTHER" id="PTHR20884:SF8">
    <property type="entry name" value="GDP-D-GLUCOSE PHOSPHORYLASE 1"/>
    <property type="match status" value="1"/>
</dbReference>
<evidence type="ECO:0000259" key="14">
    <source>
        <dbReference type="Pfam" id="PF26217"/>
    </source>
</evidence>
<dbReference type="AlphaFoldDB" id="A0A1R2CAF9"/>
<evidence type="ECO:0000256" key="12">
    <source>
        <dbReference type="ARBA" id="ARBA00022801"/>
    </source>
</evidence>
<keyword evidence="11" id="KW-0547">Nucleotide-binding</keyword>
<dbReference type="OrthoDB" id="288364at2759"/>
<comment type="function">
    <text evidence="2">Specific and highly efficient GDP-D-glucose phosphorylase regulating the levels of GDP-D-glucose in cells.</text>
</comment>
<feature type="domain" description="GDPGP1-like C-terminal" evidence="13">
    <location>
        <begin position="200"/>
        <end position="344"/>
    </location>
</feature>
<evidence type="ECO:0000256" key="11">
    <source>
        <dbReference type="ARBA" id="ARBA00022741"/>
    </source>
</evidence>
<evidence type="ECO:0000256" key="8">
    <source>
        <dbReference type="ARBA" id="ARBA00022658"/>
    </source>
</evidence>
<dbReference type="InterPro" id="IPR058865">
    <property type="entry name" value="GDPGP1_C"/>
</dbReference>
<feature type="domain" description="GDPGP1-like N-terminal" evidence="14">
    <location>
        <begin position="5"/>
        <end position="176"/>
    </location>
</feature>
<dbReference type="GO" id="GO:0016787">
    <property type="term" value="F:hydrolase activity"/>
    <property type="evidence" value="ECO:0007669"/>
    <property type="project" value="UniProtKB-KW"/>
</dbReference>
<dbReference type="InterPro" id="IPR058866">
    <property type="entry name" value="GDPGP1_N"/>
</dbReference>
<name>A0A1R2CAF9_9CILI</name>
<evidence type="ECO:0000259" key="13">
    <source>
        <dbReference type="Pfam" id="PF26216"/>
    </source>
</evidence>
<evidence type="ECO:0000256" key="4">
    <source>
        <dbReference type="ARBA" id="ARBA00006451"/>
    </source>
</evidence>
<dbReference type="GO" id="GO:0000166">
    <property type="term" value="F:nucleotide binding"/>
    <property type="evidence" value="ECO:0007669"/>
    <property type="project" value="UniProtKB-KW"/>
</dbReference>
<evidence type="ECO:0000313" key="15">
    <source>
        <dbReference type="EMBL" id="OMJ85994.1"/>
    </source>
</evidence>
<dbReference type="Pfam" id="PF26216">
    <property type="entry name" value="GDPGP1_C"/>
    <property type="match status" value="1"/>
</dbReference>
<evidence type="ECO:0000256" key="1">
    <source>
        <dbReference type="ARBA" id="ARBA00000063"/>
    </source>
</evidence>
<organism evidence="15 16">
    <name type="scientific">Stentor coeruleus</name>
    <dbReference type="NCBI Taxonomy" id="5963"/>
    <lineage>
        <taxon>Eukaryota</taxon>
        <taxon>Sar</taxon>
        <taxon>Alveolata</taxon>
        <taxon>Ciliophora</taxon>
        <taxon>Postciliodesmatophora</taxon>
        <taxon>Heterotrichea</taxon>
        <taxon>Heterotrichida</taxon>
        <taxon>Stentoridae</taxon>
        <taxon>Stentor</taxon>
    </lineage>
</organism>
<dbReference type="GO" id="GO:0080048">
    <property type="term" value="F:GDP-D-glucose phosphorylase activity"/>
    <property type="evidence" value="ECO:0007669"/>
    <property type="project" value="UniProtKB-EC"/>
</dbReference>
<keyword evidence="9" id="KW-0808">Transferase</keyword>
<evidence type="ECO:0000256" key="10">
    <source>
        <dbReference type="ARBA" id="ARBA00022695"/>
    </source>
</evidence>
<comment type="subcellular location">
    <subcellularLocation>
        <location evidence="3">Cytoplasm</location>
    </subcellularLocation>
</comment>
<reference evidence="15 16" key="1">
    <citation type="submission" date="2016-11" db="EMBL/GenBank/DDBJ databases">
        <title>The macronuclear genome of Stentor coeruleus: a giant cell with tiny introns.</title>
        <authorList>
            <person name="Slabodnick M."/>
            <person name="Ruby J.G."/>
            <person name="Reiff S.B."/>
            <person name="Swart E.C."/>
            <person name="Gosai S."/>
            <person name="Prabakaran S."/>
            <person name="Witkowska E."/>
            <person name="Larue G.E."/>
            <person name="Fisher S."/>
            <person name="Freeman R.M."/>
            <person name="Gunawardena J."/>
            <person name="Chu W."/>
            <person name="Stover N.A."/>
            <person name="Gregory B.D."/>
            <person name="Nowacki M."/>
            <person name="Derisi J."/>
            <person name="Roy S.W."/>
            <person name="Marshall W.F."/>
            <person name="Sood P."/>
        </authorList>
    </citation>
    <scope>NUCLEOTIDE SEQUENCE [LARGE SCALE GENOMIC DNA]</scope>
    <source>
        <strain evidence="15">WM001</strain>
    </source>
</reference>
<evidence type="ECO:0000256" key="3">
    <source>
        <dbReference type="ARBA" id="ARBA00004496"/>
    </source>
</evidence>
<keyword evidence="8" id="KW-0344">Guanine-nucleotide releasing factor</keyword>
<evidence type="ECO:0000256" key="6">
    <source>
        <dbReference type="ARBA" id="ARBA00018857"/>
    </source>
</evidence>
<sequence length="347" mass="39515">MSGVLDQSLHELWNNTYQEHQGMFNIKIEETHHREINTFHILYNPTGPHSASPISNTTFSNFDDSQVKFTEDYQVICWVDFDNEVISQEKPSEEAKEICDKEVTDSYHPLYINPTPWVRGQCFLSLFPEECLPQVASTELLTLAMSIFRLSQNPTLRLGYDSLGANSDINHLHFNILFSETFGGFPVEKAHRKLLKQSSLQHKNPDEINMFNIGVGLYELDFPAKCLLICPINEINDENMSDGIESVGNVTGMVLNNLIENNIPHSIMVAGNKIEVYVFPRVFQEEFSIGKASFLDLSGIVCTHKEEFFNDADVEQCRNYLAGLSADDNTWGKTKGYIIQLLEKLYN</sequence>
<dbReference type="GO" id="GO:0005085">
    <property type="term" value="F:guanyl-nucleotide exchange factor activity"/>
    <property type="evidence" value="ECO:0007669"/>
    <property type="project" value="UniProtKB-KW"/>
</dbReference>